<reference evidence="3 4" key="1">
    <citation type="submission" date="2018-11" db="EMBL/GenBank/DDBJ databases">
        <title>Sequencing the genomes of 1000 actinobacteria strains.</title>
        <authorList>
            <person name="Klenk H.-P."/>
        </authorList>
    </citation>
    <scope>NUCLEOTIDE SEQUENCE [LARGE SCALE GENOMIC DNA]</scope>
    <source>
        <strain evidence="3 4">DSM 12652</strain>
    </source>
</reference>
<keyword evidence="2" id="KW-0812">Transmembrane</keyword>
<proteinExistence type="predicted"/>
<evidence type="ECO:0000256" key="2">
    <source>
        <dbReference type="SAM" id="Phobius"/>
    </source>
</evidence>
<evidence type="ECO:0000256" key="1">
    <source>
        <dbReference type="SAM" id="MobiDB-lite"/>
    </source>
</evidence>
<keyword evidence="2" id="KW-1133">Transmembrane helix</keyword>
<evidence type="ECO:0000313" key="3">
    <source>
        <dbReference type="EMBL" id="ROR90389.1"/>
    </source>
</evidence>
<dbReference type="AlphaFoldDB" id="A0A3N2CS81"/>
<gene>
    <name evidence="3" type="ORF">EDD33_1229</name>
</gene>
<evidence type="ECO:0000313" key="4">
    <source>
        <dbReference type="Proteomes" id="UP000281738"/>
    </source>
</evidence>
<comment type="caution">
    <text evidence="3">The sequence shown here is derived from an EMBL/GenBank/DDBJ whole genome shotgun (WGS) entry which is preliminary data.</text>
</comment>
<feature type="region of interest" description="Disordered" evidence="1">
    <location>
        <begin position="65"/>
        <end position="98"/>
    </location>
</feature>
<keyword evidence="4" id="KW-1185">Reference proteome</keyword>
<dbReference type="Proteomes" id="UP000281738">
    <property type="component" value="Unassembled WGS sequence"/>
</dbReference>
<dbReference type="EMBL" id="RKHO01000001">
    <property type="protein sequence ID" value="ROR90389.1"/>
    <property type="molecule type" value="Genomic_DNA"/>
</dbReference>
<name>A0A3N2CS81_9ACTN</name>
<feature type="region of interest" description="Disordered" evidence="1">
    <location>
        <begin position="1"/>
        <end position="21"/>
    </location>
</feature>
<organism evidence="3 4">
    <name type="scientific">Nocardioides aurantiacus</name>
    <dbReference type="NCBI Taxonomy" id="86796"/>
    <lineage>
        <taxon>Bacteria</taxon>
        <taxon>Bacillati</taxon>
        <taxon>Actinomycetota</taxon>
        <taxon>Actinomycetes</taxon>
        <taxon>Propionibacteriales</taxon>
        <taxon>Nocardioidaceae</taxon>
        <taxon>Nocardioides</taxon>
    </lineage>
</organism>
<accession>A0A3N2CS81</accession>
<feature type="transmembrane region" description="Helical" evidence="2">
    <location>
        <begin position="117"/>
        <end position="137"/>
    </location>
</feature>
<sequence length="330" mass="34733">MTEDPEDGRPDDSGTPTVPGWVLHPVDLADHAESWWLYHHADGTFEDEDGYVYEPDPAGVLVPVDAPAPTDPPGGPSLPLAGGERAEKEAAPPDTPVWGALPVADPDRRREPVLPPALVLISVSVAALAVVLMWVVVSRWPDQPTPASATTPLQVPAAVAPDSEYVRSQVLPSGDIRVDHWISTSRPITRVELGLPPGPGGGPVAARQVRVATDTGPWPGPTAVTAAPSAYEFGAATEVQVSYVLSGAVTRSDRPSGRALARLTSLDLSYPGGQVPRTVVVEGGRLLSAACATDQTVTPRPCGQSEGRAWRVRLEPAERTDLVMAQLDLA</sequence>
<dbReference type="OrthoDB" id="3830449at2"/>
<keyword evidence="2" id="KW-0472">Membrane</keyword>
<protein>
    <submittedName>
        <fullName evidence="3">Uncharacterized protein</fullName>
    </submittedName>
</protein>
<dbReference type="RefSeq" id="WP_123389545.1">
    <property type="nucleotide sequence ID" value="NZ_RKHO01000001.1"/>
</dbReference>